<dbReference type="NCBIfam" id="TIGR01414">
    <property type="entry name" value="autotrans_barl"/>
    <property type="match status" value="1"/>
</dbReference>
<evidence type="ECO:0000256" key="1">
    <source>
        <dbReference type="SAM" id="SignalP"/>
    </source>
</evidence>
<dbReference type="InterPro" id="IPR005546">
    <property type="entry name" value="Autotransporte_beta"/>
</dbReference>
<dbReference type="RefSeq" id="WP_198746111.1">
    <property type="nucleotide sequence ID" value="NZ_JAEHTE010000001.1"/>
</dbReference>
<dbReference type="Pfam" id="PF03797">
    <property type="entry name" value="Autotransporter"/>
    <property type="match status" value="1"/>
</dbReference>
<evidence type="ECO:0000259" key="2">
    <source>
        <dbReference type="PROSITE" id="PS51208"/>
    </source>
</evidence>
<organism evidence="3 4">
    <name type="scientific">Pseudomonas putida</name>
    <name type="common">Arthrobacter siderocapsulatus</name>
    <dbReference type="NCBI Taxonomy" id="303"/>
    <lineage>
        <taxon>Bacteria</taxon>
        <taxon>Pseudomonadati</taxon>
        <taxon>Pseudomonadota</taxon>
        <taxon>Gammaproteobacteria</taxon>
        <taxon>Pseudomonadales</taxon>
        <taxon>Pseudomonadaceae</taxon>
        <taxon>Pseudomonas</taxon>
    </lineage>
</organism>
<evidence type="ECO:0000313" key="3">
    <source>
        <dbReference type="EMBL" id="MBI6882494.1"/>
    </source>
</evidence>
<dbReference type="EMBL" id="JAEHTE010000001">
    <property type="protein sequence ID" value="MBI6882494.1"/>
    <property type="molecule type" value="Genomic_DNA"/>
</dbReference>
<dbReference type="GO" id="GO:0019867">
    <property type="term" value="C:outer membrane"/>
    <property type="evidence" value="ECO:0007669"/>
    <property type="project" value="InterPro"/>
</dbReference>
<dbReference type="InterPro" id="IPR036709">
    <property type="entry name" value="Autotransporte_beta_dom_sf"/>
</dbReference>
<dbReference type="InterPro" id="IPR006315">
    <property type="entry name" value="OM_autotransptr_brl_dom"/>
</dbReference>
<name>A0A8I1E9W3_PSEPU</name>
<dbReference type="Gene3D" id="2.40.128.130">
    <property type="entry name" value="Autotransporter beta-domain"/>
    <property type="match status" value="1"/>
</dbReference>
<dbReference type="SMART" id="SM00869">
    <property type="entry name" value="Autotransporter"/>
    <property type="match status" value="1"/>
</dbReference>
<dbReference type="AlphaFoldDB" id="A0A8I1E9W3"/>
<evidence type="ECO:0000313" key="4">
    <source>
        <dbReference type="Proteomes" id="UP000637061"/>
    </source>
</evidence>
<feature type="signal peptide" evidence="1">
    <location>
        <begin position="1"/>
        <end position="22"/>
    </location>
</feature>
<sequence length="811" mass="83604">MYLKKTMLAVAITMATSGYALAETVVLNNSPIQLDSSYDEELTFTGTQIGDLDPAIIDNVTVKGNLTNQATISATGEKSIGLQIRDAVIGDQNASASTFQGDIVNQGSITANGVDSVGVEIQKGFAASLINAESGKIVATGEGSTGLHLSGANITGVVQNDGLISGGGVGLDLDSDADGMVQSNLKSIDNSGTIIGTGANSTGLLIDGVTFYQAEKGLTNTGRIVGGATGIEFDQFEMTADPTDYDNESQNGERKNFQILAETGEISGGEYAIKGADQRVDLTWGNTEGRGVSTIRGNIEGLALANVVGPAEFYGSSIQSQLVRVNDGASLTLNNAHTVIDGDLSVLSGGSLGLPLSSETLANTPVLSVTGTADLASGSTLVINAKGSDFAKGGVDYDLISAQTLNIAPDVTIKSSSALLNITSSSLEDGKLNVKVVSVGDEETGNVVQVGGGDRNSQAAAKSFMSVAELLATNNPNDAVLKALIAAGSDEKAIAAVAKQLTPEVNGGAASAANSSITLVNNAISSRANSLRSGQSSGDMLSGTGAWFQILSSQADQDVRSGVDGYDANSRGFALGADHKLNDNTVLGVAYSYVKTNVESDSGNKTDVENNTLTAYGTWTEGNFFVDGGLSYGKGKNDSKRYITGTTAKGSYDSDMLGLNVMAGYGFHFDNNVLVEPRVTARYSNLQIDGFTEKGSSAALKTGDQRLEVGEIGAGVRVAGSFELGQGTFEPEVKAMAYHDLIADKTSTTSAFTLGGNSFVATGVTPSRNSYEVGVGANYKLGAVTIGATYDRYMKSGFDADGFTAKVRYDF</sequence>
<proteinExistence type="predicted"/>
<comment type="caution">
    <text evidence="3">The sequence shown here is derived from an EMBL/GenBank/DDBJ whole genome shotgun (WGS) entry which is preliminary data.</text>
</comment>
<feature type="domain" description="Autotransporter" evidence="2">
    <location>
        <begin position="539"/>
        <end position="811"/>
    </location>
</feature>
<dbReference type="PROSITE" id="PS51208">
    <property type="entry name" value="AUTOTRANSPORTER"/>
    <property type="match status" value="1"/>
</dbReference>
<keyword evidence="1" id="KW-0732">Signal</keyword>
<reference evidence="3" key="1">
    <citation type="submission" date="2020-12" db="EMBL/GenBank/DDBJ databases">
        <title>Enhanced detection system for hospital associated transmission using whole genome sequencing surveillance.</title>
        <authorList>
            <person name="Harrison L.H."/>
            <person name="Van Tyne D."/>
            <person name="Marsh J.W."/>
            <person name="Griffith M.P."/>
            <person name="Snyder D.J."/>
            <person name="Cooper V.S."/>
            <person name="Mustapha M."/>
        </authorList>
    </citation>
    <scope>NUCLEOTIDE SEQUENCE</scope>
    <source>
        <strain evidence="3">PSB00042</strain>
    </source>
</reference>
<protein>
    <submittedName>
        <fullName evidence="3">Autotransporter outer membrane beta-barrel domain-containing protein</fullName>
    </submittedName>
</protein>
<dbReference type="Proteomes" id="UP000637061">
    <property type="component" value="Unassembled WGS sequence"/>
</dbReference>
<feature type="chain" id="PRO_5034200260" evidence="1">
    <location>
        <begin position="23"/>
        <end position="811"/>
    </location>
</feature>
<gene>
    <name evidence="3" type="ORF">JEU22_01055</name>
</gene>
<accession>A0A8I1E9W3</accession>
<dbReference type="SUPFAM" id="SSF103515">
    <property type="entry name" value="Autotransporter"/>
    <property type="match status" value="1"/>
</dbReference>